<dbReference type="EMBL" id="JASBWR010000022">
    <property type="protein sequence ID" value="KAJ9108080.1"/>
    <property type="molecule type" value="Genomic_DNA"/>
</dbReference>
<proteinExistence type="predicted"/>
<gene>
    <name evidence="1" type="ORF">QFC19_002545</name>
</gene>
<organism evidence="1 2">
    <name type="scientific">Naganishia cerealis</name>
    <dbReference type="NCBI Taxonomy" id="610337"/>
    <lineage>
        <taxon>Eukaryota</taxon>
        <taxon>Fungi</taxon>
        <taxon>Dikarya</taxon>
        <taxon>Basidiomycota</taxon>
        <taxon>Agaricomycotina</taxon>
        <taxon>Tremellomycetes</taxon>
        <taxon>Filobasidiales</taxon>
        <taxon>Filobasidiaceae</taxon>
        <taxon>Naganishia</taxon>
    </lineage>
</organism>
<evidence type="ECO:0000313" key="1">
    <source>
        <dbReference type="EMBL" id="KAJ9108080.1"/>
    </source>
</evidence>
<name>A0ACC2W9T4_9TREE</name>
<reference evidence="1" key="1">
    <citation type="submission" date="2023-04" db="EMBL/GenBank/DDBJ databases">
        <title>Draft Genome sequencing of Naganishia species isolated from polar environments using Oxford Nanopore Technology.</title>
        <authorList>
            <person name="Leo P."/>
            <person name="Venkateswaran K."/>
        </authorList>
    </citation>
    <scope>NUCLEOTIDE SEQUENCE</scope>
    <source>
        <strain evidence="1">MNA-CCFEE 5261</strain>
    </source>
</reference>
<accession>A0ACC2W9T4</accession>
<keyword evidence="2" id="KW-1185">Reference proteome</keyword>
<dbReference type="Proteomes" id="UP001241377">
    <property type="component" value="Unassembled WGS sequence"/>
</dbReference>
<evidence type="ECO:0000313" key="2">
    <source>
        <dbReference type="Proteomes" id="UP001241377"/>
    </source>
</evidence>
<protein>
    <submittedName>
        <fullName evidence="1">Uncharacterized protein</fullName>
    </submittedName>
</protein>
<comment type="caution">
    <text evidence="1">The sequence shown here is derived from an EMBL/GenBank/DDBJ whole genome shotgun (WGS) entry which is preliminary data.</text>
</comment>
<sequence>MGYIDISQITESFAPHQYSRAYYRATYISTAFDAGFVTAMTIRPKWMRDICSVALSGYYLIYAQEADEKVSAIKRGATKRK</sequence>